<dbReference type="InterPro" id="IPR043137">
    <property type="entry name" value="GGT_ssub_C"/>
</dbReference>
<feature type="binding site" evidence="3">
    <location>
        <begin position="439"/>
        <end position="440"/>
    </location>
    <ligand>
        <name>L-glutamate</name>
        <dbReference type="ChEBI" id="CHEBI:29985"/>
    </ligand>
</feature>
<keyword evidence="5" id="KW-0732">Signal</keyword>
<feature type="binding site" evidence="3">
    <location>
        <position position="462"/>
    </location>
    <ligand>
        <name>L-glutamate</name>
        <dbReference type="ChEBI" id="CHEBI:29985"/>
    </ligand>
</feature>
<dbReference type="SUPFAM" id="SSF56235">
    <property type="entry name" value="N-terminal nucleophile aminohydrolases (Ntn hydrolases)"/>
    <property type="match status" value="1"/>
</dbReference>
<dbReference type="InterPro" id="IPR000101">
    <property type="entry name" value="GGT_peptidase"/>
</dbReference>
<dbReference type="PANTHER" id="PTHR11686">
    <property type="entry name" value="GAMMA GLUTAMYL TRANSPEPTIDASE"/>
    <property type="match status" value="1"/>
</dbReference>
<dbReference type="FunFam" id="1.10.246.130:FF:000001">
    <property type="entry name" value="Gamma-glutamyltransferase 5 isoform 1"/>
    <property type="match status" value="1"/>
</dbReference>
<dbReference type="PRINTS" id="PR01210">
    <property type="entry name" value="GGTRANSPTASE"/>
</dbReference>
<dbReference type="GO" id="GO:0006751">
    <property type="term" value="P:glutathione catabolic process"/>
    <property type="evidence" value="ECO:0007669"/>
    <property type="project" value="UniProtKB-UniRule"/>
</dbReference>
<dbReference type="Gene3D" id="1.10.246.130">
    <property type="match status" value="1"/>
</dbReference>
<dbReference type="GO" id="GO:0036374">
    <property type="term" value="F:glutathione hydrolase activity"/>
    <property type="evidence" value="ECO:0007669"/>
    <property type="project" value="UniProtKB-UniRule"/>
</dbReference>
<dbReference type="Proteomes" id="UP001046870">
    <property type="component" value="Chromosome 6"/>
</dbReference>
<comment type="caution">
    <text evidence="6">The sequence shown here is derived from an EMBL/GenBank/DDBJ whole genome shotgun (WGS) entry which is preliminary data.</text>
</comment>
<organism evidence="6 7">
    <name type="scientific">Megalops atlanticus</name>
    <name type="common">Tarpon</name>
    <name type="synonym">Clupea gigantea</name>
    <dbReference type="NCBI Taxonomy" id="7932"/>
    <lineage>
        <taxon>Eukaryota</taxon>
        <taxon>Metazoa</taxon>
        <taxon>Chordata</taxon>
        <taxon>Craniata</taxon>
        <taxon>Vertebrata</taxon>
        <taxon>Euteleostomi</taxon>
        <taxon>Actinopterygii</taxon>
        <taxon>Neopterygii</taxon>
        <taxon>Teleostei</taxon>
        <taxon>Elopiformes</taxon>
        <taxon>Megalopidae</taxon>
        <taxon>Megalops</taxon>
    </lineage>
</organism>
<evidence type="ECO:0000256" key="4">
    <source>
        <dbReference type="RuleBase" id="RU368068"/>
    </source>
</evidence>
<dbReference type="Gene3D" id="3.60.20.40">
    <property type="match status" value="1"/>
</dbReference>
<keyword evidence="4" id="KW-0808">Transferase</keyword>
<comment type="catalytic activity">
    <reaction evidence="4">
        <text>glutathione + H2O = L-cysteinylglycine + L-glutamate</text>
        <dbReference type="Rhea" id="RHEA:28807"/>
        <dbReference type="ChEBI" id="CHEBI:15377"/>
        <dbReference type="ChEBI" id="CHEBI:29985"/>
        <dbReference type="ChEBI" id="CHEBI:57925"/>
        <dbReference type="ChEBI" id="CHEBI:61694"/>
        <dbReference type="EC" id="3.4.19.13"/>
    </reaction>
</comment>
<reference evidence="6" key="1">
    <citation type="submission" date="2021-01" db="EMBL/GenBank/DDBJ databases">
        <authorList>
            <person name="Zahm M."/>
            <person name="Roques C."/>
            <person name="Cabau C."/>
            <person name="Klopp C."/>
            <person name="Donnadieu C."/>
            <person name="Jouanno E."/>
            <person name="Lampietro C."/>
            <person name="Louis A."/>
            <person name="Herpin A."/>
            <person name="Echchiki A."/>
            <person name="Berthelot C."/>
            <person name="Parey E."/>
            <person name="Roest-Crollius H."/>
            <person name="Braasch I."/>
            <person name="Postlethwait J."/>
            <person name="Bobe J."/>
            <person name="Montfort J."/>
            <person name="Bouchez O."/>
            <person name="Begum T."/>
            <person name="Mejri S."/>
            <person name="Adams A."/>
            <person name="Chen W.-J."/>
            <person name="Guiguen Y."/>
        </authorList>
    </citation>
    <scope>NUCLEOTIDE SEQUENCE</scope>
    <source>
        <strain evidence="6">YG-15Mar2019-1</strain>
        <tissue evidence="6">Brain</tissue>
    </source>
</reference>
<feature type="binding site" evidence="3">
    <location>
        <position position="108"/>
    </location>
    <ligand>
        <name>L-glutamate</name>
        <dbReference type="ChEBI" id="CHEBI:29985"/>
    </ligand>
</feature>
<dbReference type="GO" id="GO:0002951">
    <property type="term" value="F:leukotriene-C(4) hydrolase"/>
    <property type="evidence" value="ECO:0007669"/>
    <property type="project" value="TreeGrafter"/>
</dbReference>
<dbReference type="FunFam" id="3.60.20.40:FF:000011">
    <property type="entry name" value="Gamma-glutamyltransferase 5a"/>
    <property type="match status" value="1"/>
</dbReference>
<gene>
    <name evidence="6" type="ORF">MATL_G00086000</name>
</gene>
<proteinExistence type="inferred from homology"/>
<feature type="active site" description="Nucleophile" evidence="2">
    <location>
        <position position="381"/>
    </location>
</feature>
<dbReference type="Pfam" id="PF01019">
    <property type="entry name" value="G_glu_transpept"/>
    <property type="match status" value="1"/>
</dbReference>
<evidence type="ECO:0000256" key="1">
    <source>
        <dbReference type="ARBA" id="ARBA00009381"/>
    </source>
</evidence>
<dbReference type="OrthoDB" id="1081007at2759"/>
<feature type="binding site" evidence="3">
    <location>
        <begin position="399"/>
        <end position="401"/>
    </location>
    <ligand>
        <name>L-glutamate</name>
        <dbReference type="ChEBI" id="CHEBI:29985"/>
    </ligand>
</feature>
<comment type="subcellular location">
    <subcellularLocation>
        <location evidence="4">Membrane</location>
        <topology evidence="4">Single-pass type II membrane protein</topology>
    </subcellularLocation>
</comment>
<feature type="signal peptide" evidence="5">
    <location>
        <begin position="1"/>
        <end position="24"/>
    </location>
</feature>
<dbReference type="AlphaFoldDB" id="A0A9D3TB37"/>
<dbReference type="GO" id="GO:1901750">
    <property type="term" value="P:leukotriene D4 biosynthetic process"/>
    <property type="evidence" value="ECO:0007669"/>
    <property type="project" value="TreeGrafter"/>
</dbReference>
<dbReference type="EC" id="2.3.2.2" evidence="4"/>
<comment type="pathway">
    <text evidence="4">Sulfur metabolism; glutathione metabolism.</text>
</comment>
<comment type="function">
    <text evidence="4">Cleaves the gamma-glutamyl peptide bond of glutathione and glutathione conjugates.</text>
</comment>
<keyword evidence="4" id="KW-0378">Hydrolase</keyword>
<comment type="catalytic activity">
    <reaction evidence="4">
        <text>an N-terminal (5-L-glutamyl)-[peptide] + an alpha-amino acid = 5-L-glutamyl amino acid + an N-terminal L-alpha-aminoacyl-[peptide]</text>
        <dbReference type="Rhea" id="RHEA:23904"/>
        <dbReference type="Rhea" id="RHEA-COMP:9780"/>
        <dbReference type="Rhea" id="RHEA-COMP:9795"/>
        <dbReference type="ChEBI" id="CHEBI:77644"/>
        <dbReference type="ChEBI" id="CHEBI:78597"/>
        <dbReference type="ChEBI" id="CHEBI:78599"/>
        <dbReference type="ChEBI" id="CHEBI:78608"/>
        <dbReference type="EC" id="2.3.2.2"/>
    </reaction>
</comment>
<dbReference type="PANTHER" id="PTHR11686:SF53">
    <property type="entry name" value="GLUTATHIONE HYDROLASE"/>
    <property type="match status" value="1"/>
</dbReference>
<feature type="chain" id="PRO_5039381483" description="Glutathione hydrolase" evidence="5">
    <location>
        <begin position="25"/>
        <end position="556"/>
    </location>
</feature>
<accession>A0A9D3TB37</accession>
<dbReference type="InterPro" id="IPR029055">
    <property type="entry name" value="Ntn_hydrolases_N"/>
</dbReference>
<dbReference type="GO" id="GO:0103068">
    <property type="term" value="F:leukotriene C4 gamma-glutamyl transferase activity"/>
    <property type="evidence" value="ECO:0007669"/>
    <property type="project" value="UniProtKB-EC"/>
</dbReference>
<dbReference type="EMBL" id="JAFDVH010000006">
    <property type="protein sequence ID" value="KAG7476737.1"/>
    <property type="molecule type" value="Genomic_DNA"/>
</dbReference>
<keyword evidence="7" id="KW-1185">Reference proteome</keyword>
<name>A0A9D3TB37_MEGAT</name>
<comment type="catalytic activity">
    <reaction evidence="4">
        <text>an S-substituted glutathione + H2O = an S-substituted L-cysteinylglycine + L-glutamate</text>
        <dbReference type="Rhea" id="RHEA:59468"/>
        <dbReference type="ChEBI" id="CHEBI:15377"/>
        <dbReference type="ChEBI" id="CHEBI:29985"/>
        <dbReference type="ChEBI" id="CHEBI:90779"/>
        <dbReference type="ChEBI" id="CHEBI:143103"/>
        <dbReference type="EC" id="3.4.19.13"/>
    </reaction>
</comment>
<dbReference type="GO" id="GO:0005886">
    <property type="term" value="C:plasma membrane"/>
    <property type="evidence" value="ECO:0007669"/>
    <property type="project" value="TreeGrafter"/>
</dbReference>
<evidence type="ECO:0000256" key="3">
    <source>
        <dbReference type="PIRSR" id="PIRSR600101-2"/>
    </source>
</evidence>
<evidence type="ECO:0000313" key="7">
    <source>
        <dbReference type="Proteomes" id="UP001046870"/>
    </source>
</evidence>
<keyword evidence="4" id="KW-0012">Acyltransferase</keyword>
<feature type="binding site" evidence="3">
    <location>
        <position position="423"/>
    </location>
    <ligand>
        <name>L-glutamate</name>
        <dbReference type="ChEBI" id="CHEBI:29985"/>
    </ligand>
</feature>
<dbReference type="EC" id="3.4.19.13" evidence="4"/>
<evidence type="ECO:0000256" key="2">
    <source>
        <dbReference type="PIRSR" id="PIRSR600101-1"/>
    </source>
</evidence>
<evidence type="ECO:0000256" key="5">
    <source>
        <dbReference type="SAM" id="SignalP"/>
    </source>
</evidence>
<dbReference type="GO" id="GO:0006954">
    <property type="term" value="P:inflammatory response"/>
    <property type="evidence" value="ECO:0007669"/>
    <property type="project" value="TreeGrafter"/>
</dbReference>
<sequence length="556" mass="60314">MAKSKSRFCCFLCLALLCIISIVAVCIAIFANRRCSEGEFKRAAVAADSQMCSEIGRDMLLQGGSAADAAIAALLCTSLVNPQSMGMGGGAIFTILEKSGQAKVINARERVPKTHRPNLLKGCPENFQLVTGSQWIGIPGEIRAYELVHSRYGRLPWAKLFEPSIRLAQEGFPCPPVLSRYLQYPFIKPLVERSHLCEVFCNGNKTVLKTGEILKYPQLAETMETIAKEGADAFYKGKIARDLIQDVQAEGGTLAMEDLESFQAKVTDAWTVPLGDYTMYIPPPPAGGAILGFILNVMKGFNLTPSSIEDDKKVLTFHRYVEASKFANGQKHNIRDPSFGRDVSWLIKDAFADHIRKMISSDATHEFSYYNVTPSPDHFGTTHVSVLAEDGTAVSVTSTINHIFGSMVYSPKTGIILNNELADFCGKAIPISAGDQPPSSMAPAVLLSPSREKTIVIGASGGSLITTAMALSIINHLWLGKALNESIAAPVVFVDSKNTLRFESGFDESVKKKLAQMGHSVDRLQFPFNVVNGVSKEGRCISAVSDNRKSGKAAGY</sequence>
<comment type="similarity">
    <text evidence="1">Belongs to the gamma-glutamyltransferase family.</text>
</comment>
<protein>
    <recommendedName>
        <fullName evidence="4">Glutathione hydrolase</fullName>
        <ecNumber evidence="4">2.3.2.2</ecNumber>
        <ecNumber evidence="4">3.4.19.13</ecNumber>
    </recommendedName>
    <alternativeName>
        <fullName evidence="4">Gamma-glutamyltransferase</fullName>
    </alternativeName>
    <alternativeName>
        <fullName evidence="4">Gamma-glutamyltranspeptidase</fullName>
    </alternativeName>
</protein>
<evidence type="ECO:0000313" key="6">
    <source>
        <dbReference type="EMBL" id="KAG7476737.1"/>
    </source>
</evidence>
<dbReference type="InterPro" id="IPR043138">
    <property type="entry name" value="GGT_lsub"/>
</dbReference>